<evidence type="ECO:0000256" key="3">
    <source>
        <dbReference type="PIRSR" id="PIRSR005384-1"/>
    </source>
</evidence>
<gene>
    <name evidence="4" type="ORF">GCM10007047_27060</name>
</gene>
<reference evidence="4" key="2">
    <citation type="submission" date="2020-09" db="EMBL/GenBank/DDBJ databases">
        <authorList>
            <person name="Sun Q."/>
            <person name="Kim S."/>
        </authorList>
    </citation>
    <scope>NUCLEOTIDE SEQUENCE</scope>
    <source>
        <strain evidence="4">KCTC 12870</strain>
    </source>
</reference>
<dbReference type="NCBIfam" id="TIGR00689">
    <property type="entry name" value="rpiB_lacA_lacB"/>
    <property type="match status" value="1"/>
</dbReference>
<name>A0A8J3DIZ9_9BACT</name>
<keyword evidence="2 4" id="KW-0413">Isomerase</keyword>
<dbReference type="RefSeq" id="WP_189516128.1">
    <property type="nucleotide sequence ID" value="NZ_BMXG01000019.1"/>
</dbReference>
<dbReference type="EMBL" id="BMXG01000019">
    <property type="protein sequence ID" value="GHC08381.1"/>
    <property type="molecule type" value="Genomic_DNA"/>
</dbReference>
<dbReference type="NCBIfam" id="NF004051">
    <property type="entry name" value="PRK05571.1"/>
    <property type="match status" value="1"/>
</dbReference>
<comment type="similarity">
    <text evidence="1">Belongs to the LacAB/RpiB family.</text>
</comment>
<feature type="active site" description="Proton acceptor" evidence="3">
    <location>
        <position position="65"/>
    </location>
</feature>
<dbReference type="Proteomes" id="UP000642829">
    <property type="component" value="Unassembled WGS sequence"/>
</dbReference>
<feature type="active site" description="Proton donor" evidence="3">
    <location>
        <position position="98"/>
    </location>
</feature>
<dbReference type="PANTHER" id="PTHR30345:SF0">
    <property type="entry name" value="DNA DAMAGE-REPAIR_TOLERATION PROTEIN DRT102"/>
    <property type="match status" value="1"/>
</dbReference>
<evidence type="ECO:0000256" key="1">
    <source>
        <dbReference type="ARBA" id="ARBA00008754"/>
    </source>
</evidence>
<dbReference type="AlphaFoldDB" id="A0A8J3DIZ9"/>
<dbReference type="Gene3D" id="3.40.1400.10">
    <property type="entry name" value="Sugar-phosphate isomerase, RpiB/LacA/LacB"/>
    <property type="match status" value="1"/>
</dbReference>
<dbReference type="NCBIfam" id="TIGR01120">
    <property type="entry name" value="rpiB"/>
    <property type="match status" value="1"/>
</dbReference>
<evidence type="ECO:0000313" key="4">
    <source>
        <dbReference type="EMBL" id="GHC08381.1"/>
    </source>
</evidence>
<dbReference type="GO" id="GO:0016861">
    <property type="term" value="F:intramolecular oxidoreductase activity, interconverting aldoses and ketoses"/>
    <property type="evidence" value="ECO:0007669"/>
    <property type="project" value="UniProtKB-ARBA"/>
</dbReference>
<evidence type="ECO:0000256" key="2">
    <source>
        <dbReference type="ARBA" id="ARBA00023235"/>
    </source>
</evidence>
<accession>A0A8J3DIZ9</accession>
<comment type="caution">
    <text evidence="4">The sequence shown here is derived from an EMBL/GenBank/DDBJ whole genome shotgun (WGS) entry which is preliminary data.</text>
</comment>
<dbReference type="InterPro" id="IPR036569">
    <property type="entry name" value="RpiB_LacA_LacB_sf"/>
</dbReference>
<dbReference type="Pfam" id="PF02502">
    <property type="entry name" value="LacAB_rpiB"/>
    <property type="match status" value="1"/>
</dbReference>
<dbReference type="InterPro" id="IPR004785">
    <property type="entry name" value="RpiB"/>
</dbReference>
<organism evidence="4 5">
    <name type="scientific">Cerasicoccus arenae</name>
    <dbReference type="NCBI Taxonomy" id="424488"/>
    <lineage>
        <taxon>Bacteria</taxon>
        <taxon>Pseudomonadati</taxon>
        <taxon>Verrucomicrobiota</taxon>
        <taxon>Opitutia</taxon>
        <taxon>Puniceicoccales</taxon>
        <taxon>Cerasicoccaceae</taxon>
        <taxon>Cerasicoccus</taxon>
    </lineage>
</organism>
<dbReference type="PIRSF" id="PIRSF005384">
    <property type="entry name" value="RpiB_LacA_B"/>
    <property type="match status" value="1"/>
</dbReference>
<dbReference type="PANTHER" id="PTHR30345">
    <property type="entry name" value="RIBOSE-5-PHOSPHATE ISOMERASE B"/>
    <property type="match status" value="1"/>
</dbReference>
<dbReference type="SUPFAM" id="SSF89623">
    <property type="entry name" value="Ribose/Galactose isomerase RpiB/AlsB"/>
    <property type="match status" value="1"/>
</dbReference>
<evidence type="ECO:0000313" key="5">
    <source>
        <dbReference type="Proteomes" id="UP000642829"/>
    </source>
</evidence>
<reference evidence="4" key="1">
    <citation type="journal article" date="2014" name="Int. J. Syst. Evol. Microbiol.">
        <title>Complete genome sequence of Corynebacterium casei LMG S-19264T (=DSM 44701T), isolated from a smear-ripened cheese.</title>
        <authorList>
            <consortium name="US DOE Joint Genome Institute (JGI-PGF)"/>
            <person name="Walter F."/>
            <person name="Albersmeier A."/>
            <person name="Kalinowski J."/>
            <person name="Ruckert C."/>
        </authorList>
    </citation>
    <scope>NUCLEOTIDE SEQUENCE</scope>
    <source>
        <strain evidence="4">KCTC 12870</strain>
    </source>
</reference>
<dbReference type="GO" id="GO:0005975">
    <property type="term" value="P:carbohydrate metabolic process"/>
    <property type="evidence" value="ECO:0007669"/>
    <property type="project" value="InterPro"/>
</dbReference>
<proteinExistence type="inferred from homology"/>
<sequence>MKIAIGSDHGGVDLKDALVSSLQEEGHEVIDRGTHGHESVDYPDYGEAVANDVASQTADFGVLICTTGIGISISANKVHGIRAAVCHNEDAAEFCRRHNNANIICFGQKYDTPYMAAKMTRIFVETAFDGGRHERRIDKISAIEAKR</sequence>
<protein>
    <submittedName>
        <fullName evidence="4">Ribose-5-phosphate isomerase</fullName>
    </submittedName>
</protein>
<keyword evidence="5" id="KW-1185">Reference proteome</keyword>
<dbReference type="InterPro" id="IPR003500">
    <property type="entry name" value="RpiB_LacA_LacB"/>
</dbReference>